<dbReference type="InterPro" id="IPR025886">
    <property type="entry name" value="PP2-like"/>
</dbReference>
<evidence type="ECO:0000313" key="2">
    <source>
        <dbReference type="EMBL" id="MBA4623400.1"/>
    </source>
</evidence>
<dbReference type="PROSITE" id="PS50181">
    <property type="entry name" value="FBOX"/>
    <property type="match status" value="1"/>
</dbReference>
<dbReference type="Pfam" id="PF12937">
    <property type="entry name" value="F-box-like"/>
    <property type="match status" value="1"/>
</dbReference>
<name>A0A7C9CQ02_OPUST</name>
<dbReference type="EMBL" id="GISG01042880">
    <property type="protein sequence ID" value="MBA4623400.1"/>
    <property type="molecule type" value="Transcribed_RNA"/>
</dbReference>
<dbReference type="SMART" id="SM00256">
    <property type="entry name" value="FBOX"/>
    <property type="match status" value="1"/>
</dbReference>
<organism evidence="2">
    <name type="scientific">Opuntia streptacantha</name>
    <name type="common">Prickly pear cactus</name>
    <name type="synonym">Opuntia cardona</name>
    <dbReference type="NCBI Taxonomy" id="393608"/>
    <lineage>
        <taxon>Eukaryota</taxon>
        <taxon>Viridiplantae</taxon>
        <taxon>Streptophyta</taxon>
        <taxon>Embryophyta</taxon>
        <taxon>Tracheophyta</taxon>
        <taxon>Spermatophyta</taxon>
        <taxon>Magnoliopsida</taxon>
        <taxon>eudicotyledons</taxon>
        <taxon>Gunneridae</taxon>
        <taxon>Pentapetalae</taxon>
        <taxon>Caryophyllales</taxon>
        <taxon>Cactineae</taxon>
        <taxon>Cactaceae</taxon>
        <taxon>Opuntioideae</taxon>
        <taxon>Opuntia</taxon>
    </lineage>
</organism>
<dbReference type="InterPro" id="IPR036047">
    <property type="entry name" value="F-box-like_dom_sf"/>
</dbReference>
<dbReference type="Pfam" id="PF14299">
    <property type="entry name" value="PP2"/>
    <property type="match status" value="1"/>
</dbReference>
<dbReference type="InterPro" id="IPR001810">
    <property type="entry name" value="F-box_dom"/>
</dbReference>
<dbReference type="SUPFAM" id="SSF81383">
    <property type="entry name" value="F-box domain"/>
    <property type="match status" value="1"/>
</dbReference>
<dbReference type="Gene3D" id="1.20.1280.50">
    <property type="match status" value="1"/>
</dbReference>
<dbReference type="PANTHER" id="PTHR32278">
    <property type="entry name" value="F-BOX DOMAIN-CONTAINING PROTEIN"/>
    <property type="match status" value="1"/>
</dbReference>
<dbReference type="PANTHER" id="PTHR32278:SF111">
    <property type="entry name" value="F-BOX PROTEIN PP2-B12-RELATED"/>
    <property type="match status" value="1"/>
</dbReference>
<proteinExistence type="predicted"/>
<accession>A0A7C9CQ02</accession>
<feature type="domain" description="F-box" evidence="1">
    <location>
        <begin position="29"/>
        <end position="75"/>
    </location>
</feature>
<reference evidence="2" key="1">
    <citation type="journal article" date="2013" name="J. Plant Res.">
        <title>Effect of fungi and light on seed germination of three Opuntia species from semiarid lands of central Mexico.</title>
        <authorList>
            <person name="Delgado-Sanchez P."/>
            <person name="Jimenez-Bremont J.F."/>
            <person name="Guerrero-Gonzalez Mde L."/>
            <person name="Flores J."/>
        </authorList>
    </citation>
    <scope>NUCLEOTIDE SEQUENCE</scope>
    <source>
        <tissue evidence="2">Cladode</tissue>
    </source>
</reference>
<dbReference type="AlphaFoldDB" id="A0A7C9CQ02"/>
<dbReference type="CDD" id="cd22162">
    <property type="entry name" value="F-box_AtSKIP3-like"/>
    <property type="match status" value="1"/>
</dbReference>
<protein>
    <recommendedName>
        <fullName evidence="1">F-box domain-containing protein</fullName>
    </recommendedName>
</protein>
<sequence length="322" mass="36593">MAGKSSRDSGYGYGDCGGDGNGDQIFCAIDFFYFLPEGCIAAIISFTSPRDACRLASVSKIFKSAADSDQVWERFLPSDYRDVLRNSDGGLALLNSLSKRQLYLHLSEHQLLDQSGTKSFSLERLSGKKCYTISAEELGITWGDTPRYWIWRTAPESRFQEVAELVTVCWLEIRGKIHTRSLSPDTNYAAYFVFKMSEEAYGFYSPAEVAVKTAGGKTETRTVYLVPQEGQNQRYQIVPRRIGVFNRRHMTGMQPTMQREGDLKLPKQRADGWLEVEMGEFWTQRDEDEEVEMWVREIKAGNWKGGLIVEGIEVRPKPVNIQ</sequence>
<reference evidence="2" key="2">
    <citation type="submission" date="2020-07" db="EMBL/GenBank/DDBJ databases">
        <authorList>
            <person name="Vera ALvarez R."/>
            <person name="Arias-Moreno D.M."/>
            <person name="Jimenez-Jacinto V."/>
            <person name="Jimenez-Bremont J.F."/>
            <person name="Swaminathan K."/>
            <person name="Moose S.P."/>
            <person name="Guerrero-Gonzalez M.L."/>
            <person name="Marino-Ramirez L."/>
            <person name="Landsman D."/>
            <person name="Rodriguez-Kessler M."/>
            <person name="Delgado-Sanchez P."/>
        </authorList>
    </citation>
    <scope>NUCLEOTIDE SEQUENCE</scope>
    <source>
        <tissue evidence="2">Cladode</tissue>
    </source>
</reference>
<evidence type="ECO:0000259" key="1">
    <source>
        <dbReference type="PROSITE" id="PS50181"/>
    </source>
</evidence>